<dbReference type="EMBL" id="JAOL01000156">
    <property type="protein sequence ID" value="EUA87692.1"/>
    <property type="molecule type" value="Genomic_DNA"/>
</dbReference>
<protein>
    <submittedName>
        <fullName evidence="1">Uncharacterized protein</fullName>
    </submittedName>
</protein>
<accession>A0ABP3A8F1</accession>
<evidence type="ECO:0000313" key="2">
    <source>
        <dbReference type="Proteomes" id="UP000020681"/>
    </source>
</evidence>
<proteinExistence type="predicted"/>
<name>A0ABP3A8F1_MYCUL</name>
<reference evidence="1 2" key="1">
    <citation type="submission" date="2014-01" db="EMBL/GenBank/DDBJ databases">
        <authorList>
            <person name="Dobos K."/>
            <person name="Lenaerts A."/>
            <person name="Ordway D."/>
            <person name="DeGroote M.A."/>
            <person name="Parker T."/>
            <person name="Sizemore C."/>
            <person name="Tallon L.J."/>
            <person name="Sadzewicz L.K."/>
            <person name="Sengamalay N."/>
            <person name="Fraser C.M."/>
            <person name="Hine E."/>
            <person name="Shefchek K.A."/>
            <person name="Das S.P."/>
            <person name="Tettelin H."/>
        </authorList>
    </citation>
    <scope>NUCLEOTIDE SEQUENCE [LARGE SCALE GENOMIC DNA]</scope>
    <source>
        <strain evidence="1 2">Harvey</strain>
    </source>
</reference>
<dbReference type="Proteomes" id="UP000020681">
    <property type="component" value="Unassembled WGS sequence"/>
</dbReference>
<organism evidence="1 2">
    <name type="scientific">Mycobacterium ulcerans str. Harvey</name>
    <dbReference type="NCBI Taxonomy" id="1299332"/>
    <lineage>
        <taxon>Bacteria</taxon>
        <taxon>Bacillati</taxon>
        <taxon>Actinomycetota</taxon>
        <taxon>Actinomycetes</taxon>
        <taxon>Mycobacteriales</taxon>
        <taxon>Mycobacteriaceae</taxon>
        <taxon>Mycobacterium</taxon>
        <taxon>Mycobacterium ulcerans group</taxon>
    </lineage>
</organism>
<evidence type="ECO:0000313" key="1">
    <source>
        <dbReference type="EMBL" id="EUA87692.1"/>
    </source>
</evidence>
<comment type="caution">
    <text evidence="1">The sequence shown here is derived from an EMBL/GenBank/DDBJ whole genome shotgun (WGS) entry which is preliminary data.</text>
</comment>
<gene>
    <name evidence="1" type="ORF">I551_5848</name>
</gene>
<keyword evidence="2" id="KW-1185">Reference proteome</keyword>
<sequence>MQICASLRTSGAAQARSEFRNQSMETSIPSDLLRLAYCA</sequence>